<proteinExistence type="predicted"/>
<feature type="domain" description="FAD dependent oxidoreductase" evidence="2">
    <location>
        <begin position="49"/>
        <end position="441"/>
    </location>
</feature>
<dbReference type="InterPro" id="IPR006076">
    <property type="entry name" value="FAD-dep_OxRdtase"/>
</dbReference>
<dbReference type="AlphaFoldDB" id="A0A3D8RF69"/>
<dbReference type="EMBL" id="PVWQ01000009">
    <property type="protein sequence ID" value="RDW72588.1"/>
    <property type="molecule type" value="Genomic_DNA"/>
</dbReference>
<name>A0A3D8RF69_9EURO</name>
<dbReference type="PANTHER" id="PTHR13847">
    <property type="entry name" value="SARCOSINE DEHYDROGENASE-RELATED"/>
    <property type="match status" value="1"/>
</dbReference>
<dbReference type="Gene3D" id="3.30.9.10">
    <property type="entry name" value="D-Amino Acid Oxidase, subunit A, domain 2"/>
    <property type="match status" value="1"/>
</dbReference>
<dbReference type="GO" id="GO:0005737">
    <property type="term" value="C:cytoplasm"/>
    <property type="evidence" value="ECO:0007669"/>
    <property type="project" value="TreeGrafter"/>
</dbReference>
<evidence type="ECO:0000313" key="3">
    <source>
        <dbReference type="EMBL" id="RDW72588.1"/>
    </source>
</evidence>
<feature type="region of interest" description="Disordered" evidence="1">
    <location>
        <begin position="1"/>
        <end position="41"/>
    </location>
</feature>
<dbReference type="InterPro" id="IPR036188">
    <property type="entry name" value="FAD/NAD-bd_sf"/>
</dbReference>
<dbReference type="STRING" id="1810919.A0A3D8RF69"/>
<dbReference type="OrthoDB" id="512662at2759"/>
<accession>A0A3D8RF69</accession>
<feature type="compositionally biased region" description="Polar residues" evidence="1">
    <location>
        <begin position="23"/>
        <end position="41"/>
    </location>
</feature>
<keyword evidence="4" id="KW-1185">Reference proteome</keyword>
<dbReference type="Pfam" id="PF01266">
    <property type="entry name" value="DAO"/>
    <property type="match status" value="1"/>
</dbReference>
<dbReference type="SUPFAM" id="SSF51905">
    <property type="entry name" value="FAD/NAD(P)-binding domain"/>
    <property type="match status" value="1"/>
</dbReference>
<evidence type="ECO:0000259" key="2">
    <source>
        <dbReference type="Pfam" id="PF01266"/>
    </source>
</evidence>
<evidence type="ECO:0000313" key="4">
    <source>
        <dbReference type="Proteomes" id="UP000256690"/>
    </source>
</evidence>
<protein>
    <submittedName>
        <fullName evidence="3">FAD dependent oxidoreductase</fullName>
    </submittedName>
</protein>
<dbReference type="Gene3D" id="3.50.50.60">
    <property type="entry name" value="FAD/NAD(P)-binding domain"/>
    <property type="match status" value="1"/>
</dbReference>
<dbReference type="Proteomes" id="UP000256690">
    <property type="component" value="Unassembled WGS sequence"/>
</dbReference>
<comment type="caution">
    <text evidence="3">The sequence shown here is derived from an EMBL/GenBank/DDBJ whole genome shotgun (WGS) entry which is preliminary data.</text>
</comment>
<evidence type="ECO:0000256" key="1">
    <source>
        <dbReference type="SAM" id="MobiDB-lite"/>
    </source>
</evidence>
<reference evidence="3 4" key="1">
    <citation type="journal article" date="2018" name="IMA Fungus">
        <title>IMA Genome-F 9: Draft genome sequence of Annulohypoxylon stygium, Aspergillus mulundensis, Berkeleyomyces basicola (syn. Thielaviopsis basicola), Ceratocystis smalleyi, two Cercospora beticola strains, Coleophoma cylindrospora, Fusarium fracticaudum, Phialophora cf. hyalina, and Morchella septimelata.</title>
        <authorList>
            <person name="Wingfield B.D."/>
            <person name="Bills G.F."/>
            <person name="Dong Y."/>
            <person name="Huang W."/>
            <person name="Nel W.J."/>
            <person name="Swalarsk-Parry B.S."/>
            <person name="Vaghefi N."/>
            <person name="Wilken P.M."/>
            <person name="An Z."/>
            <person name="de Beer Z.W."/>
            <person name="De Vos L."/>
            <person name="Chen L."/>
            <person name="Duong T.A."/>
            <person name="Gao Y."/>
            <person name="Hammerbacher A."/>
            <person name="Kikkert J.R."/>
            <person name="Li Y."/>
            <person name="Li H."/>
            <person name="Li K."/>
            <person name="Li Q."/>
            <person name="Liu X."/>
            <person name="Ma X."/>
            <person name="Naidoo K."/>
            <person name="Pethybridge S.J."/>
            <person name="Sun J."/>
            <person name="Steenkamp E.T."/>
            <person name="van der Nest M.A."/>
            <person name="van Wyk S."/>
            <person name="Wingfield M.J."/>
            <person name="Xiong C."/>
            <person name="Yue Q."/>
            <person name="Zhang X."/>
        </authorList>
    </citation>
    <scope>NUCLEOTIDE SEQUENCE [LARGE SCALE GENOMIC DNA]</scope>
    <source>
        <strain evidence="3 4">DSM 5745</strain>
    </source>
</reference>
<dbReference type="PANTHER" id="PTHR13847:SF213">
    <property type="entry name" value="DEPENDENT OXIDOREDUCTASE, PUTATIVE-RELATED"/>
    <property type="match status" value="1"/>
</dbReference>
<dbReference type="GeneID" id="38118130"/>
<organism evidence="3 4">
    <name type="scientific">Aspergillus mulundensis</name>
    <dbReference type="NCBI Taxonomy" id="1810919"/>
    <lineage>
        <taxon>Eukaryota</taxon>
        <taxon>Fungi</taxon>
        <taxon>Dikarya</taxon>
        <taxon>Ascomycota</taxon>
        <taxon>Pezizomycotina</taxon>
        <taxon>Eurotiomycetes</taxon>
        <taxon>Eurotiomycetidae</taxon>
        <taxon>Eurotiales</taxon>
        <taxon>Aspergillaceae</taxon>
        <taxon>Aspergillus</taxon>
        <taxon>Aspergillus subgen. Nidulantes</taxon>
    </lineage>
</organism>
<sequence>MSSSKPDLASLITLDPGLPRPSPTASHWQTPPHSLSNIRSPSLPQTTSIAIIGSGITGASVAKAILEHDPAVHVTVFEARTLCSGATGRNGGQLAISAPERYLGLKEKFGKEMAGKIVRFYIKTLDAVREVAVRFRGVGMDPEVNEVVKIRAFLSDNEGDAFLKACVGIDELETDHPDLKGLFKVLLEGECRDYGIHGATGAILHPAGTIWPYRVVTNLFDALLTNYPDRLAIETNTPVTKVAYNPDTDPDHPYIIHTPRGTVRAAQVAHCTNGYTGHLLPRLRGSLYPVKGTMTVQERQPSASAKPSTSWAIHYQATLDEATGAYADGLIYGMQSPSSGMYFFGGEKSPLDLQLSADDTEAAHSQTTVHFLQESLATLFGHSPTEYNLVTSWSGIMGFSADSLPLVGRLPTDLTGRPGNGEWIAAAYNGYGMPAAWLVGESLGLMMVGKERRENLPEAFLLTEERVRDSMLMYLR</sequence>
<dbReference type="RefSeq" id="XP_026601808.1">
    <property type="nucleotide sequence ID" value="XM_026749776.1"/>
</dbReference>
<gene>
    <name evidence="3" type="ORF">DSM5745_07760</name>
</gene>